<accession>D6CW08</accession>
<evidence type="ECO:0000313" key="4">
    <source>
        <dbReference type="EMBL" id="CBH22837.1"/>
    </source>
</evidence>
<dbReference type="KEGG" id="srm:SRM_p84031"/>
<organism evidence="4 5">
    <name type="scientific">Salinibacter ruber (strain M8)</name>
    <dbReference type="NCBI Taxonomy" id="761659"/>
    <lineage>
        <taxon>Bacteria</taxon>
        <taxon>Pseudomonadati</taxon>
        <taxon>Rhodothermota</taxon>
        <taxon>Rhodothermia</taxon>
        <taxon>Rhodothermales</taxon>
        <taxon>Salinibacteraceae</taxon>
        <taxon>Salinibacter</taxon>
    </lineage>
</organism>
<dbReference type="Pfam" id="PF00534">
    <property type="entry name" value="Glycos_transf_1"/>
    <property type="match status" value="1"/>
</dbReference>
<evidence type="ECO:0000259" key="2">
    <source>
        <dbReference type="Pfam" id="PF00534"/>
    </source>
</evidence>
<dbReference type="GO" id="GO:0009103">
    <property type="term" value="P:lipopolysaccharide biosynthetic process"/>
    <property type="evidence" value="ECO:0007669"/>
    <property type="project" value="TreeGrafter"/>
</dbReference>
<keyword evidence="4" id="KW-0328">Glycosyltransferase</keyword>
<reference evidence="4 5" key="1">
    <citation type="journal article" date="2010" name="ISME J.">
        <title>Fine-scale evolution: genomic, phenotypic and ecological differentiation in two coexisting Salinibacter ruber strains.</title>
        <authorList>
            <person name="Pena A."/>
            <person name="Teeling H."/>
            <person name="Huerta-Cepas J."/>
            <person name="Santos F."/>
            <person name="Yarza P."/>
            <person name="Brito-Echeverria J."/>
            <person name="Lucio M."/>
            <person name="Schmitt-Kopplin P."/>
            <person name="Meseguer I."/>
            <person name="Schenowitz C."/>
            <person name="Dossat C."/>
            <person name="Barbe V."/>
            <person name="Dopazo J."/>
            <person name="Rossello-Mora R."/>
            <person name="Schuler M."/>
            <person name="Glockner F.O."/>
            <person name="Amann R."/>
            <person name="Gabaldon T."/>
            <person name="Anton J."/>
        </authorList>
    </citation>
    <scope>NUCLEOTIDE SEQUENCE [LARGE SCALE GENOMIC DNA]</scope>
    <source>
        <strain evidence="4 5">M8</strain>
        <plasmid evidence="5">pSR84</plasmid>
    </source>
</reference>
<dbReference type="Gene3D" id="3.40.50.2000">
    <property type="entry name" value="Glycogen Phosphorylase B"/>
    <property type="match status" value="2"/>
</dbReference>
<dbReference type="EMBL" id="FP565813">
    <property type="protein sequence ID" value="CBH22837.1"/>
    <property type="molecule type" value="Genomic_DNA"/>
</dbReference>
<keyword evidence="1 4" id="KW-0808">Transferase</keyword>
<dbReference type="PATRIC" id="fig|761659.10.peg.3508"/>
<dbReference type="HOGENOM" id="CLU_009583_27_6_10"/>
<gene>
    <name evidence="4" type="primary">rfaG</name>
    <name evidence="4" type="ORF">SRM_p84031</name>
</gene>
<proteinExistence type="predicted"/>
<dbReference type="EC" id="2.4.1.-" evidence="4"/>
<evidence type="ECO:0000259" key="3">
    <source>
        <dbReference type="Pfam" id="PF13439"/>
    </source>
</evidence>
<dbReference type="PANTHER" id="PTHR46401">
    <property type="entry name" value="GLYCOSYLTRANSFERASE WBBK-RELATED"/>
    <property type="match status" value="1"/>
</dbReference>
<dbReference type="GO" id="GO:0016757">
    <property type="term" value="F:glycosyltransferase activity"/>
    <property type="evidence" value="ECO:0007669"/>
    <property type="project" value="UniProtKB-KW"/>
</dbReference>
<feature type="domain" description="Glycosyltransferase subfamily 4-like N-terminal" evidence="3">
    <location>
        <begin position="17"/>
        <end position="176"/>
    </location>
</feature>
<sequence>MRIGIEAQRLFRANKHGMDVVALETIRHLVDAAPEHTFVVFVRPGPDPCLEPRPNLEVRRVDGWSYPTWEQRALPRAVRRANVDLLHCTNNTAPLRLDVPLVLTLHDVIFLEGATLWPQGGTWYQRLGNVYRRWVVPPAARRADTVVTVSDHERGRIADRLPALDDRLAVVPNAVSDRFAPVTDADTLRAVRRRYDLPGEFLLFFGNTDPKKNMRRVVAAYAQYAVTAEAPRPLVVADYDRDRLRDHLRALGHPNLIDRIRLPGYIAHDDMPAVYSQATAFLYPSLRESFGLPILEAMACGTPVLTSTTAAMPEVAGAAALRADPRDRDALAKGIRTLDEQPSLRGTLADRGRDRAGAFSWSRTAEELLPLYDEVARAASAPAPAA</sequence>
<dbReference type="CDD" id="cd03809">
    <property type="entry name" value="GT4_MtfB-like"/>
    <property type="match status" value="1"/>
</dbReference>
<dbReference type="InterPro" id="IPR001296">
    <property type="entry name" value="Glyco_trans_1"/>
</dbReference>
<dbReference type="InterPro" id="IPR028098">
    <property type="entry name" value="Glyco_trans_4-like_N"/>
</dbReference>
<dbReference type="PANTHER" id="PTHR46401:SF2">
    <property type="entry name" value="GLYCOSYLTRANSFERASE WBBK-RELATED"/>
    <property type="match status" value="1"/>
</dbReference>
<reference evidence="5" key="2">
    <citation type="submission" date="2010-04" db="EMBL/GenBank/DDBJ databases">
        <title>Genome sequence of Salinibacter ruber M8.</title>
        <authorList>
            <consortium name="Genoscope"/>
        </authorList>
    </citation>
    <scope>NUCLEOTIDE SEQUENCE [LARGE SCALE GENOMIC DNA]</scope>
    <source>
        <strain evidence="5">M8</strain>
        <plasmid evidence="5">pSR84</plasmid>
    </source>
</reference>
<evidence type="ECO:0000313" key="5">
    <source>
        <dbReference type="Proteomes" id="UP000000933"/>
    </source>
</evidence>
<dbReference type="Pfam" id="PF13439">
    <property type="entry name" value="Glyco_transf_4"/>
    <property type="match status" value="1"/>
</dbReference>
<geneLocation type="plasmid" evidence="4 5">
    <name>pSR84</name>
</geneLocation>
<dbReference type="Proteomes" id="UP000000933">
    <property type="component" value="Plasmid pSR84"/>
</dbReference>
<evidence type="ECO:0000256" key="1">
    <source>
        <dbReference type="ARBA" id="ARBA00022679"/>
    </source>
</evidence>
<dbReference type="SUPFAM" id="SSF53756">
    <property type="entry name" value="UDP-Glycosyltransferase/glycogen phosphorylase"/>
    <property type="match status" value="1"/>
</dbReference>
<feature type="domain" description="Glycosyl transferase family 1" evidence="2">
    <location>
        <begin position="200"/>
        <end position="354"/>
    </location>
</feature>
<name>D6CW08_SALRM</name>
<dbReference type="RefSeq" id="WP_013124672.1">
    <property type="nucleotide sequence ID" value="NC_014157.1"/>
</dbReference>
<dbReference type="CAZy" id="GT4">
    <property type="family name" value="Glycosyltransferase Family 4"/>
</dbReference>
<dbReference type="AlphaFoldDB" id="D6CW08"/>
<protein>
    <submittedName>
        <fullName evidence="4">Glycosyl transferase family 1</fullName>
        <ecNumber evidence="4">2.4.1.-</ecNumber>
    </submittedName>
</protein>
<keyword evidence="4" id="KW-0614">Plasmid</keyword>